<keyword evidence="3" id="KW-1185">Reference proteome</keyword>
<dbReference type="Proteomes" id="UP000827092">
    <property type="component" value="Unassembled WGS sequence"/>
</dbReference>
<gene>
    <name evidence="2" type="ORF">JTE90_012603</name>
</gene>
<accession>A0AAV6TNZ4</accession>
<organism evidence="2 3">
    <name type="scientific">Oedothorax gibbosus</name>
    <dbReference type="NCBI Taxonomy" id="931172"/>
    <lineage>
        <taxon>Eukaryota</taxon>
        <taxon>Metazoa</taxon>
        <taxon>Ecdysozoa</taxon>
        <taxon>Arthropoda</taxon>
        <taxon>Chelicerata</taxon>
        <taxon>Arachnida</taxon>
        <taxon>Araneae</taxon>
        <taxon>Araneomorphae</taxon>
        <taxon>Entelegynae</taxon>
        <taxon>Araneoidea</taxon>
        <taxon>Linyphiidae</taxon>
        <taxon>Erigoninae</taxon>
        <taxon>Oedothorax</taxon>
    </lineage>
</organism>
<reference evidence="2 3" key="1">
    <citation type="journal article" date="2022" name="Nat. Ecol. Evol.">
        <title>A masculinizing supergene underlies an exaggerated male reproductive morph in a spider.</title>
        <authorList>
            <person name="Hendrickx F."/>
            <person name="De Corte Z."/>
            <person name="Sonet G."/>
            <person name="Van Belleghem S.M."/>
            <person name="Kostlbacher S."/>
            <person name="Vangestel C."/>
        </authorList>
    </citation>
    <scope>NUCLEOTIDE SEQUENCE [LARGE SCALE GENOMIC DNA]</scope>
    <source>
        <strain evidence="2">W744_W776</strain>
    </source>
</reference>
<evidence type="ECO:0000313" key="2">
    <source>
        <dbReference type="EMBL" id="KAG8173498.1"/>
    </source>
</evidence>
<proteinExistence type="predicted"/>
<dbReference type="PANTHER" id="PTHR46704">
    <property type="entry name" value="CXC DOMAIN-CONTAINING PROTEIN-RELATED"/>
    <property type="match status" value="1"/>
</dbReference>
<dbReference type="PANTHER" id="PTHR46704:SF9">
    <property type="entry name" value="BHLH DOMAIN-CONTAINING PROTEIN"/>
    <property type="match status" value="1"/>
</dbReference>
<comment type="caution">
    <text evidence="2">The sequence shown here is derived from an EMBL/GenBank/DDBJ whole genome shotgun (WGS) entry which is preliminary data.</text>
</comment>
<protein>
    <submittedName>
        <fullName evidence="2">Uncharacterized protein</fullName>
    </submittedName>
</protein>
<dbReference type="EMBL" id="JAFNEN010001704">
    <property type="protein sequence ID" value="KAG8173498.1"/>
    <property type="molecule type" value="Genomic_DNA"/>
</dbReference>
<evidence type="ECO:0000313" key="3">
    <source>
        <dbReference type="Proteomes" id="UP000827092"/>
    </source>
</evidence>
<sequence length="767" mass="88311">MRFLCDDFDVNLILFTEETLEKCRTILKHRKEHDLKFNDVALPEDLFESGYHRKCYKSFTGLMKIYYSSKAAITEKSAPEEKTENMESSSAVCSSTSKLNPRSIERQFSVPKFFPFPSTSSIPDPITMPEPSIVPELVETVPSNLPENTEHLENIDSPSETNNLVESNSLTSSRKIIDIIHRYGHCISYSAIEELETEATYTSVQKSESCPETIVKSPHLCTGVAFDNFDRFVETKSGKDTLHDTVGIIYQNIDLHTPDELQFVNLPSNKRRRRTFEAVTVDVREEPFAKKKKNYVGLFGIQRTDKPYSKQPIDLVLEQTINADAARRLTGIMQFTNSISARQRWALSHDIRSTIISYVNKDLDLQKEQDVTTELTNHNIKSNIRQLQKFIDTFHQFINPFDAEVPKDLLINISSGKAASEPVEKFLLNIEENGEIKRKTFFTECEQQDDDYERFLRHESTDLEFTITGPDQVRPSDFAKELKNIRFKQALADFLILHWSTDEMVPFIGNKNIVVNFKKCHSFTVINNAVVSDIDESLTCPDHEEADTKIIHHICNIDAQSNFVIRCSDTDIAAIMLGNMRHLKHSESHVWMLIGVGNKVRYVDITTVYEQLGPSLSRCLPGFHAITGCDYNPAFFKKGKQRPFNILKKNEEYQKAFMKFGDRDLFCDLEIQENVFNVIQKFICEVYNLTGITNVDAARLQQFIDNYMVYDVNEEFNRENVKSFDASNLPPCKKEDTKDDDNDNEYIQHQHCIDDELSNFNDEDNED</sequence>
<dbReference type="AlphaFoldDB" id="A0AAV6TNZ4"/>
<feature type="region of interest" description="Disordered" evidence="1">
    <location>
        <begin position="727"/>
        <end position="748"/>
    </location>
</feature>
<evidence type="ECO:0000256" key="1">
    <source>
        <dbReference type="SAM" id="MobiDB-lite"/>
    </source>
</evidence>
<name>A0AAV6TNZ4_9ARAC</name>